<evidence type="ECO:0000313" key="3">
    <source>
        <dbReference type="EMBL" id="MFC0204795.1"/>
    </source>
</evidence>
<name>A0ABV6CVP3_9SPHN</name>
<proteinExistence type="predicted"/>
<evidence type="ECO:0000313" key="4">
    <source>
        <dbReference type="Proteomes" id="UP001589798"/>
    </source>
</evidence>
<feature type="transmembrane region" description="Helical" evidence="1">
    <location>
        <begin position="20"/>
        <end position="40"/>
    </location>
</feature>
<organism evidence="3 4">
    <name type="scientific">Novosphingobium soli</name>
    <dbReference type="NCBI Taxonomy" id="574956"/>
    <lineage>
        <taxon>Bacteria</taxon>
        <taxon>Pseudomonadati</taxon>
        <taxon>Pseudomonadota</taxon>
        <taxon>Alphaproteobacteria</taxon>
        <taxon>Sphingomonadales</taxon>
        <taxon>Sphingomonadaceae</taxon>
        <taxon>Novosphingobium</taxon>
    </lineage>
</organism>
<reference evidence="3 4" key="1">
    <citation type="submission" date="2024-09" db="EMBL/GenBank/DDBJ databases">
        <authorList>
            <person name="Sun Q."/>
            <person name="Mori K."/>
        </authorList>
    </citation>
    <scope>NUCLEOTIDE SEQUENCE [LARGE SCALE GENOMIC DNA]</scope>
    <source>
        <strain evidence="3 4">CCM 7706</strain>
    </source>
</reference>
<feature type="domain" description="Putative Flp pilus-assembly TadG-like N-terminal" evidence="2">
    <location>
        <begin position="17"/>
        <end position="61"/>
    </location>
</feature>
<sequence length="590" mass="64194">MRHASLFPVGLRRDTGGNVLPIAAIGVLVAVIVVGSAVDLSRSYLARQQIQAACDAAVLAGRRTVTSNGFDTAAQNAAGNYFQANFSDDTQGTHGTGFDASSPDDGNTVVGTARTVVDTLLMRVFGHDSTTITVTCASSMGVGNADVMMVLDTTGSMNSTLSRSQTRIQALRAAMKNFYATMTSATASTNARIRYGFVPYSSSVNVGRLLMDLDPSYIVDRRTYQSRQYKVDTSSSTTSSWEQGSKSYSTENACNSAKLANETDYKDYGSGSNKTQRMYEYKCQKVSTGRFSSAWFIFSRYSERRYEYVYGPVEWPTSVYKTFAATTTPTGDYGANVSSTWSGCIIERSTVAQATFSYSSLTGISPKEAYDLDIDSPPESSSDATKWAPLWPEVAFRRWDDNGYTRSTTRDGDTAPSPCPTRARVLSEMSESEFNAVANSLVPDGNTYLDIGMIWGGRMISPDGIFSEVVNEEPDNGGEVSRHIIFMTDGVMEPNNIIQQAWGMEFWDRRVTSDGSSGDAARHTSRFLASCEAIKNKGIRVWVVAFTSGLSNDLKTCASDSSSFTANSAKELNTAFQEIAKQVGELRVIE</sequence>
<accession>A0ABV6CVP3</accession>
<dbReference type="EMBL" id="JBHLWK010000013">
    <property type="protein sequence ID" value="MFC0204795.1"/>
    <property type="molecule type" value="Genomic_DNA"/>
</dbReference>
<evidence type="ECO:0000256" key="1">
    <source>
        <dbReference type="SAM" id="Phobius"/>
    </source>
</evidence>
<evidence type="ECO:0000259" key="2">
    <source>
        <dbReference type="Pfam" id="PF13400"/>
    </source>
</evidence>
<dbReference type="SUPFAM" id="SSF53300">
    <property type="entry name" value="vWA-like"/>
    <property type="match status" value="1"/>
</dbReference>
<keyword evidence="1" id="KW-0812">Transmembrane</keyword>
<keyword evidence="4" id="KW-1185">Reference proteome</keyword>
<dbReference type="RefSeq" id="WP_379556312.1">
    <property type="nucleotide sequence ID" value="NZ_JBHUKO010000002.1"/>
</dbReference>
<dbReference type="Proteomes" id="UP001589798">
    <property type="component" value="Unassembled WGS sequence"/>
</dbReference>
<dbReference type="Pfam" id="PF13400">
    <property type="entry name" value="Tad"/>
    <property type="match status" value="1"/>
</dbReference>
<keyword evidence="1" id="KW-0472">Membrane</keyword>
<protein>
    <submittedName>
        <fullName evidence="3">Pilus assembly protein TadG-related protein</fullName>
    </submittedName>
</protein>
<dbReference type="InterPro" id="IPR028087">
    <property type="entry name" value="Tad_N"/>
</dbReference>
<gene>
    <name evidence="3" type="ORF">ACFFJC_10980</name>
</gene>
<keyword evidence="1" id="KW-1133">Transmembrane helix</keyword>
<dbReference type="InterPro" id="IPR036465">
    <property type="entry name" value="vWFA_dom_sf"/>
</dbReference>
<comment type="caution">
    <text evidence="3">The sequence shown here is derived from an EMBL/GenBank/DDBJ whole genome shotgun (WGS) entry which is preliminary data.</text>
</comment>
<dbReference type="Gene3D" id="3.40.50.410">
    <property type="entry name" value="von Willebrand factor, type A domain"/>
    <property type="match status" value="2"/>
</dbReference>